<gene>
    <name evidence="1" type="ORF">LCGC14_1205790</name>
</gene>
<accession>A0A0F9LJX3</accession>
<organism evidence="1">
    <name type="scientific">marine sediment metagenome</name>
    <dbReference type="NCBI Taxonomy" id="412755"/>
    <lineage>
        <taxon>unclassified sequences</taxon>
        <taxon>metagenomes</taxon>
        <taxon>ecological metagenomes</taxon>
    </lineage>
</organism>
<comment type="caution">
    <text evidence="1">The sequence shown here is derived from an EMBL/GenBank/DDBJ whole genome shotgun (WGS) entry which is preliminary data.</text>
</comment>
<evidence type="ECO:0000313" key="1">
    <source>
        <dbReference type="EMBL" id="KKM93693.1"/>
    </source>
</evidence>
<sequence length="78" mass="9100">MPLHQIKKGEYFWYKGKLYVYPNVDEDVEHLLEITQGSYSHVVVILLEENRIRLLPDYNVMVVPEAVPLKLVLGEETS</sequence>
<dbReference type="EMBL" id="LAZR01006231">
    <property type="protein sequence ID" value="KKM93693.1"/>
    <property type="molecule type" value="Genomic_DNA"/>
</dbReference>
<reference evidence="1" key="1">
    <citation type="journal article" date="2015" name="Nature">
        <title>Complex archaea that bridge the gap between prokaryotes and eukaryotes.</title>
        <authorList>
            <person name="Spang A."/>
            <person name="Saw J.H."/>
            <person name="Jorgensen S.L."/>
            <person name="Zaremba-Niedzwiedzka K."/>
            <person name="Martijn J."/>
            <person name="Lind A.E."/>
            <person name="van Eijk R."/>
            <person name="Schleper C."/>
            <person name="Guy L."/>
            <person name="Ettema T.J."/>
        </authorList>
    </citation>
    <scope>NUCLEOTIDE SEQUENCE</scope>
</reference>
<dbReference type="AlphaFoldDB" id="A0A0F9LJX3"/>
<proteinExistence type="predicted"/>
<name>A0A0F9LJX3_9ZZZZ</name>
<protein>
    <submittedName>
        <fullName evidence="1">Uncharacterized protein</fullName>
    </submittedName>
</protein>